<keyword evidence="4" id="KW-0482">Metalloprotease</keyword>
<dbReference type="InterPro" id="IPR008757">
    <property type="entry name" value="Peptidase_M6-like_domain"/>
</dbReference>
<dbReference type="PANTHER" id="PTHR41775:SF1">
    <property type="entry name" value="PEPTIDASE M6-LIKE DOMAIN-CONTAINING PROTEIN"/>
    <property type="match status" value="1"/>
</dbReference>
<proteinExistence type="predicted"/>
<dbReference type="AlphaFoldDB" id="A0A938WTP7"/>
<keyword evidence="5" id="KW-1185">Reference proteome</keyword>
<keyword evidence="2" id="KW-0732">Signal</keyword>
<evidence type="ECO:0000259" key="3">
    <source>
        <dbReference type="Pfam" id="PF05547"/>
    </source>
</evidence>
<evidence type="ECO:0000313" key="5">
    <source>
        <dbReference type="Proteomes" id="UP000706891"/>
    </source>
</evidence>
<evidence type="ECO:0000256" key="1">
    <source>
        <dbReference type="SAM" id="MobiDB-lite"/>
    </source>
</evidence>
<keyword evidence="4" id="KW-0378">Hydrolase</keyword>
<evidence type="ECO:0000256" key="2">
    <source>
        <dbReference type="SAM" id="SignalP"/>
    </source>
</evidence>
<feature type="region of interest" description="Disordered" evidence="1">
    <location>
        <begin position="453"/>
        <end position="472"/>
    </location>
</feature>
<evidence type="ECO:0000313" key="4">
    <source>
        <dbReference type="EMBL" id="MBM6673964.1"/>
    </source>
</evidence>
<dbReference type="Proteomes" id="UP000706891">
    <property type="component" value="Unassembled WGS sequence"/>
</dbReference>
<feature type="domain" description="Peptidase M6-like" evidence="3">
    <location>
        <begin position="114"/>
        <end position="332"/>
    </location>
</feature>
<reference evidence="4" key="1">
    <citation type="submission" date="2020-08" db="EMBL/GenBank/DDBJ databases">
        <authorList>
            <person name="Cejkova D."/>
            <person name="Kubasova T."/>
            <person name="Jahodarova E."/>
            <person name="Rychlik I."/>
        </authorList>
    </citation>
    <scope>NUCLEOTIDE SEQUENCE</scope>
    <source>
        <strain evidence="4">An824</strain>
    </source>
</reference>
<protein>
    <submittedName>
        <fullName evidence="4">M6 family metalloprotease domain-containing protein</fullName>
    </submittedName>
</protein>
<dbReference type="SUPFAM" id="SSF55486">
    <property type="entry name" value="Metalloproteases ('zincins'), catalytic domain"/>
    <property type="match status" value="1"/>
</dbReference>
<accession>A0A938WTP7</accession>
<dbReference type="GO" id="GO:0008237">
    <property type="term" value="F:metallopeptidase activity"/>
    <property type="evidence" value="ECO:0007669"/>
    <property type="project" value="UniProtKB-KW"/>
</dbReference>
<dbReference type="NCBIfam" id="TIGR03296">
    <property type="entry name" value="M6dom_TIGR03296"/>
    <property type="match status" value="1"/>
</dbReference>
<dbReference type="Pfam" id="PF05547">
    <property type="entry name" value="Peptidase_M6"/>
    <property type="match status" value="1"/>
</dbReference>
<comment type="caution">
    <text evidence="4">The sequence shown here is derived from an EMBL/GenBank/DDBJ whole genome shotgun (WGS) entry which is preliminary data.</text>
</comment>
<dbReference type="GO" id="GO:0006508">
    <property type="term" value="P:proteolysis"/>
    <property type="evidence" value="ECO:0007669"/>
    <property type="project" value="InterPro"/>
</dbReference>
<dbReference type="RefSeq" id="WP_205104957.1">
    <property type="nucleotide sequence ID" value="NZ_JACJJG010000045.1"/>
</dbReference>
<feature type="compositionally biased region" description="Polar residues" evidence="1">
    <location>
        <begin position="461"/>
        <end position="472"/>
    </location>
</feature>
<dbReference type="PANTHER" id="PTHR41775">
    <property type="entry name" value="SECRETED PROTEIN-RELATED"/>
    <property type="match status" value="1"/>
</dbReference>
<feature type="chain" id="PRO_5037183493" evidence="2">
    <location>
        <begin position="19"/>
        <end position="706"/>
    </location>
</feature>
<dbReference type="EMBL" id="JACJJG010000045">
    <property type="protein sequence ID" value="MBM6673964.1"/>
    <property type="molecule type" value="Genomic_DNA"/>
</dbReference>
<sequence>MKRTFIAIAMLMLTLGMAAVPAKRGQWKTVTLADGTQVKVELRGDEFMKYWQAEDGRKFVKNAKTERYEVADMDALKKKAVELRTAAGVNTDSQNAPARVPGTRIGSDYTGEKKGLVILVEFPDMQFTHGTPELYQRLLNEENYSDASLGFVGSVSDYFRDQSNGVFNLTFDVAGPVMMPENYAYYGSNIPYDDANVRTMLTTALNAIDADTDFSRYDWNGDGEVEQVFFIYAGLGEANGGDENTVWPHKSIISNQGVTLDGMTVNTYACSAECQPIYQGGYVVDTHIDGIGTICHEFSHCLGLADMYDTDYSGGYGMGSWDLMNQGSYNADGFRPACYTGFERMQIGWYQPIELTENVEIRGMGSLADNGNFYIVRNDGNPGSGNPVYSGEYYVLENRQRTGRWDTGLPASGLLITHVDFDQSVWNANSPNNDPSHQRCTIIPADGRASTLSEAGDTYPYGSNNSLTNETTPAATVYTKNTDGSNYMNKPITNITQNADGTISFSFGVNEGPLFYESFDNCTGRGGNDGIFVNMGSSQIGKGQLLTDNDGWTGNGGGASKCAMFTGPATTPTIQLKGKAELTFRAAAVIPATNPKISIAIEGAATLNVEADMKTAAFTNYSLELDINGPVTFTFSSDAAAFILDEVKVTSSVSTGIDNVMTVTGTDGIRPADNRIYSIDGRYVGTDDTKLGKGLYIRNGKKFIKR</sequence>
<reference evidence="4" key="2">
    <citation type="journal article" date="2021" name="Sci. Rep.">
        <title>The distribution of antibiotic resistance genes in chicken gut microbiota commensals.</title>
        <authorList>
            <person name="Juricova H."/>
            <person name="Matiasovicova J."/>
            <person name="Kubasova T."/>
            <person name="Cejkova D."/>
            <person name="Rychlik I."/>
        </authorList>
    </citation>
    <scope>NUCLEOTIDE SEQUENCE</scope>
    <source>
        <strain evidence="4">An824</strain>
    </source>
</reference>
<gene>
    <name evidence="4" type="ORF">H6A34_08765</name>
</gene>
<feature type="signal peptide" evidence="2">
    <location>
        <begin position="1"/>
        <end position="18"/>
    </location>
</feature>
<keyword evidence="4" id="KW-0645">Protease</keyword>
<organism evidence="4 5">
    <name type="scientific">Marseilla massiliensis</name>
    <dbReference type="NCBI Taxonomy" id="1841864"/>
    <lineage>
        <taxon>Bacteria</taxon>
        <taxon>Pseudomonadati</taxon>
        <taxon>Bacteroidota</taxon>
        <taxon>Bacteroidia</taxon>
        <taxon>Bacteroidales</taxon>
        <taxon>Prevotellaceae</taxon>
        <taxon>Marseilla</taxon>
    </lineage>
</organism>
<name>A0A938WTP7_9BACT</name>